<comment type="caution">
    <text evidence="10">The sequence shown here is derived from an EMBL/GenBank/DDBJ whole genome shotgun (WGS) entry which is preliminary data.</text>
</comment>
<evidence type="ECO:0000313" key="10">
    <source>
        <dbReference type="EMBL" id="TVY29815.1"/>
    </source>
</evidence>
<dbReference type="SUPFAM" id="SSF53474">
    <property type="entry name" value="alpha/beta-Hydrolases"/>
    <property type="match status" value="1"/>
</dbReference>
<dbReference type="Pfam" id="PF05057">
    <property type="entry name" value="DUF676"/>
    <property type="match status" value="1"/>
</dbReference>
<feature type="region of interest" description="Disordered" evidence="7">
    <location>
        <begin position="599"/>
        <end position="619"/>
    </location>
</feature>
<organism evidence="10 11">
    <name type="scientific">Lachnellula hyalina</name>
    <dbReference type="NCBI Taxonomy" id="1316788"/>
    <lineage>
        <taxon>Eukaryota</taxon>
        <taxon>Fungi</taxon>
        <taxon>Dikarya</taxon>
        <taxon>Ascomycota</taxon>
        <taxon>Pezizomycotina</taxon>
        <taxon>Leotiomycetes</taxon>
        <taxon>Helotiales</taxon>
        <taxon>Lachnaceae</taxon>
        <taxon>Lachnellula</taxon>
    </lineage>
</organism>
<dbReference type="Proteomes" id="UP000431533">
    <property type="component" value="Unassembled WGS sequence"/>
</dbReference>
<feature type="transmembrane region" description="Helical" evidence="8">
    <location>
        <begin position="1128"/>
        <end position="1149"/>
    </location>
</feature>
<dbReference type="GO" id="GO:0046873">
    <property type="term" value="F:metal ion transmembrane transporter activity"/>
    <property type="evidence" value="ECO:0007669"/>
    <property type="project" value="InterPro"/>
</dbReference>
<feature type="transmembrane region" description="Helical" evidence="8">
    <location>
        <begin position="1161"/>
        <end position="1186"/>
    </location>
</feature>
<dbReference type="InterPro" id="IPR002523">
    <property type="entry name" value="MgTranspt_CorA/ZnTranspt_ZntB"/>
</dbReference>
<sequence length="1260" mass="141904">MSHDTASNPQSRIPDVPLIHLDPSSDGPSNASSTREKPGLRAHIAPSTPVTNGSNGHGPSLNTNGIANPEQSAFVKRDPPVPSPGFATEVDIIGVPAIYGDPEKTWTPKSKYSQDDLGTNGTPSQIHIELMRMTPLNPVYSSRPKRTSTSRLGRDRKEPAWITRGIRTQKPLQKARVLLYDHGVPDENHTLKLLAKRLLQAIEDLRQKEGEQRPIFFVCHSTGGLVVKLALTEALSRRSSVLGDCYGVTFFGRPDIQLRGFSTELKTIATPHRGSSYLSMSNFSGKIQEILSLKGPIPRTIAKQLQLDNGLLHEIDSKFKALATDLHIWSFFETIDSDLTNTNLIESDRFPFHAPITSIKSALLNLRHEIVYPLLSDHASCASFDSNNALTKSSYLGELAHAVEKACALRKMKHTDMKLEDKVQVEINGFYEGTVLVDDGKQPPIRVWSTNKSLRDVKKLGPARLLEDRLAEVSVAPRETQHLSHNTRAASLSGRLEDPRTVPHDPASNDASSSTRQGKRSLKSKSKERATVSSIHRNAPSASPDAIGITTSGSLPHPVVLEPAKDTGQSIDEMKQLRRHSEVQIQPSLLRPDVYKISSSRGRRGSESAISPSSQVTFSKPDVSNQKLVWVHVPFNNPSWVKDILEAISVEKGPNHYNKLLSIENWESRHVRGRHAEHHACYVKPGCPLMESEIRSPSASPRGSPRGEPIQMCLYLPFLHFDTYKALVKRRTLIKKRIKQGRSRPVPQSVSKLKSLELKVLWQFLGHDPPINCRRTLDQFGYPGLLDTRARDDDQMLYKMTKQRSQLSKKDSYNDNMKDSSGETQGDGEEYQEVDDENEDCDENESGSEEDSDEDLLDGNVLMVDQVWLWIVDKVFISSLEVSLIRISTHSAIQRETLITDGRLYQQADLRNSIFNEVNADLTSRCENSFDLAALVALHAVTVLFERSSHPDLEIFRIFEEAISILTEKMTTSFKRFRARGFRDKATDYDSTVRTTNIRAKHKREGALAEKQNRENTSALLELRDIEDELKTLETLFETQQDAINDMMNRYTSDEICGITGNALGFLHQAMAKLKEYLHNTSKMIKSVQSTRDDFDKLLQMVQRQAQVDEVRLARLQADLASAQSRSVMIFTVFTVIFLPLTFFTGLFGMNTREWGGGSFLPLRTIGLVAIPSSFVIITLALIVAWSTRMRRMLNFVARPMIRGWSFQWLRNWGVQVEALHWQWIPARTKTGKMSERKKRRKRAEKAGSWLDGDFWEEHV</sequence>
<evidence type="ECO:0000256" key="7">
    <source>
        <dbReference type="SAM" id="MobiDB-lite"/>
    </source>
</evidence>
<keyword evidence="3 8" id="KW-0812">Transmembrane</keyword>
<dbReference type="Gene3D" id="3.40.50.1820">
    <property type="entry name" value="alpha/beta hydrolase"/>
    <property type="match status" value="1"/>
</dbReference>
<feature type="compositionally biased region" description="Polar residues" evidence="7">
    <location>
        <begin position="1"/>
        <end position="11"/>
    </location>
</feature>
<gene>
    <name evidence="10" type="ORF">LHYA1_G001984</name>
</gene>
<evidence type="ECO:0000256" key="8">
    <source>
        <dbReference type="SAM" id="Phobius"/>
    </source>
</evidence>
<dbReference type="Pfam" id="PF01544">
    <property type="entry name" value="CorA"/>
    <property type="match status" value="1"/>
</dbReference>
<comment type="similarity">
    <text evidence="2">Belongs to the putative lipase ROG1 family.</text>
</comment>
<dbReference type="OrthoDB" id="361039at2759"/>
<evidence type="ECO:0000256" key="5">
    <source>
        <dbReference type="ARBA" id="ARBA00023136"/>
    </source>
</evidence>
<feature type="region of interest" description="Disordered" evidence="7">
    <location>
        <begin position="477"/>
        <end position="562"/>
    </location>
</feature>
<proteinExistence type="inferred from homology"/>
<evidence type="ECO:0000313" key="11">
    <source>
        <dbReference type="Proteomes" id="UP000431533"/>
    </source>
</evidence>
<keyword evidence="6" id="KW-0175">Coiled coil</keyword>
<accession>A0A8H8U0X9</accession>
<feature type="compositionally biased region" description="Acidic residues" evidence="7">
    <location>
        <begin position="826"/>
        <end position="855"/>
    </location>
</feature>
<evidence type="ECO:0000256" key="1">
    <source>
        <dbReference type="ARBA" id="ARBA00004141"/>
    </source>
</evidence>
<evidence type="ECO:0000256" key="4">
    <source>
        <dbReference type="ARBA" id="ARBA00022989"/>
    </source>
</evidence>
<feature type="non-terminal residue" evidence="10">
    <location>
        <position position="1"/>
    </location>
</feature>
<evidence type="ECO:0000256" key="3">
    <source>
        <dbReference type="ARBA" id="ARBA00022692"/>
    </source>
</evidence>
<protein>
    <recommendedName>
        <fullName evidence="9">DUF676 domain-containing protein</fullName>
    </recommendedName>
</protein>
<keyword evidence="5 8" id="KW-0472">Membrane</keyword>
<evidence type="ECO:0000256" key="6">
    <source>
        <dbReference type="SAM" id="Coils"/>
    </source>
</evidence>
<feature type="domain" description="DUF676" evidence="9">
    <location>
        <begin position="189"/>
        <end position="288"/>
    </location>
</feature>
<feature type="compositionally biased region" description="Polar residues" evidence="7">
    <location>
        <begin position="609"/>
        <end position="619"/>
    </location>
</feature>
<dbReference type="GO" id="GO:0016020">
    <property type="term" value="C:membrane"/>
    <property type="evidence" value="ECO:0007669"/>
    <property type="project" value="UniProtKB-SubCell"/>
</dbReference>
<keyword evidence="4 8" id="KW-1133">Transmembrane helix</keyword>
<evidence type="ECO:0000256" key="2">
    <source>
        <dbReference type="ARBA" id="ARBA00007920"/>
    </source>
</evidence>
<comment type="subcellular location">
    <subcellularLocation>
        <location evidence="1">Membrane</location>
        <topology evidence="1">Multi-pass membrane protein</topology>
    </subcellularLocation>
</comment>
<reference evidence="10 11" key="1">
    <citation type="submission" date="2018-05" db="EMBL/GenBank/DDBJ databases">
        <title>Genome sequencing and assembly of the regulated plant pathogen Lachnellula willkommii and related sister species for the development of diagnostic species identification markers.</title>
        <authorList>
            <person name="Giroux E."/>
            <person name="Bilodeau G."/>
        </authorList>
    </citation>
    <scope>NUCLEOTIDE SEQUENCE [LARGE SCALE GENOMIC DNA]</scope>
    <source>
        <strain evidence="10 11">CBS 185.66</strain>
    </source>
</reference>
<dbReference type="PANTHER" id="PTHR47685">
    <property type="entry name" value="MAGNESIUM TRANSPORT PROTEIN CORA"/>
    <property type="match status" value="1"/>
</dbReference>
<feature type="region of interest" description="Disordered" evidence="7">
    <location>
        <begin position="801"/>
        <end position="855"/>
    </location>
</feature>
<keyword evidence="11" id="KW-1185">Reference proteome</keyword>
<dbReference type="InterPro" id="IPR029058">
    <property type="entry name" value="AB_hydrolase_fold"/>
</dbReference>
<name>A0A8H8U0X9_9HELO</name>
<feature type="region of interest" description="Disordered" evidence="7">
    <location>
        <begin position="1"/>
        <end position="67"/>
    </location>
</feature>
<feature type="coiled-coil region" evidence="6">
    <location>
        <begin position="1009"/>
        <end position="1043"/>
    </location>
</feature>
<evidence type="ECO:0000259" key="9">
    <source>
        <dbReference type="Pfam" id="PF05057"/>
    </source>
</evidence>
<dbReference type="SUPFAM" id="SSF144083">
    <property type="entry name" value="Magnesium transport protein CorA, transmembrane region"/>
    <property type="match status" value="1"/>
</dbReference>
<dbReference type="InterPro" id="IPR045863">
    <property type="entry name" value="CorA_TM1_TM2"/>
</dbReference>
<dbReference type="RefSeq" id="XP_031008602.1">
    <property type="nucleotide sequence ID" value="XM_031146962.1"/>
</dbReference>
<dbReference type="InterPro" id="IPR050829">
    <property type="entry name" value="CorA_MIT"/>
</dbReference>
<dbReference type="EMBL" id="QGMH01000014">
    <property type="protein sequence ID" value="TVY29815.1"/>
    <property type="molecule type" value="Genomic_DNA"/>
</dbReference>
<dbReference type="InterPro" id="IPR007751">
    <property type="entry name" value="DUF676_lipase-like"/>
</dbReference>
<dbReference type="Gene3D" id="1.20.58.340">
    <property type="entry name" value="Magnesium transport protein CorA, transmembrane region"/>
    <property type="match status" value="1"/>
</dbReference>
<feature type="compositionally biased region" description="Basic and acidic residues" evidence="7">
    <location>
        <begin position="808"/>
        <end position="821"/>
    </location>
</feature>
<dbReference type="AlphaFoldDB" id="A0A8H8U0X9"/>
<dbReference type="GeneID" id="41982182"/>
<dbReference type="PANTHER" id="PTHR47685:SF1">
    <property type="entry name" value="MAGNESIUM TRANSPORT PROTEIN CORA"/>
    <property type="match status" value="1"/>
</dbReference>